<protein>
    <submittedName>
        <fullName evidence="1">Uncharacterized protein</fullName>
    </submittedName>
</protein>
<comment type="caution">
    <text evidence="1">The sequence shown here is derived from an EMBL/GenBank/DDBJ whole genome shotgun (WGS) entry which is preliminary data.</text>
</comment>
<accession>A0A552FPP2</accession>
<dbReference type="Proteomes" id="UP000320293">
    <property type="component" value="Unassembled WGS sequence"/>
</dbReference>
<name>A0A552FPP2_MICAE</name>
<gene>
    <name evidence="1" type="ORF">EWV91_09005</name>
</gene>
<dbReference type="EMBL" id="SFBF01000168">
    <property type="protein sequence ID" value="TRU48640.1"/>
    <property type="molecule type" value="Genomic_DNA"/>
</dbReference>
<sequence>MLSTENWDKTASEINRVTEKLFQKIPVEKRKTFTCDKVKEFFGHQELSQKSIEYFPSFSSAYS</sequence>
<proteinExistence type="predicted"/>
<evidence type="ECO:0000313" key="2">
    <source>
        <dbReference type="Proteomes" id="UP000320293"/>
    </source>
</evidence>
<organism evidence="1 2">
    <name type="scientific">Microcystis aeruginosa Ma_QC_Ca_00000000_S207</name>
    <dbReference type="NCBI Taxonomy" id="2486251"/>
    <lineage>
        <taxon>Bacteria</taxon>
        <taxon>Bacillati</taxon>
        <taxon>Cyanobacteriota</taxon>
        <taxon>Cyanophyceae</taxon>
        <taxon>Oscillatoriophycideae</taxon>
        <taxon>Chroococcales</taxon>
        <taxon>Microcystaceae</taxon>
        <taxon>Microcystis</taxon>
    </lineage>
</organism>
<evidence type="ECO:0000313" key="1">
    <source>
        <dbReference type="EMBL" id="TRU48640.1"/>
    </source>
</evidence>
<reference evidence="1 2" key="1">
    <citation type="submission" date="2019-01" db="EMBL/GenBank/DDBJ databases">
        <title>Coherence of Microcystis species and biogeography revealed through population genomics.</title>
        <authorList>
            <person name="Perez-Carrascal O.M."/>
            <person name="Terrat Y."/>
            <person name="Giani A."/>
            <person name="Fortin N."/>
            <person name="Tromas N."/>
            <person name="Shapiro B.J."/>
        </authorList>
    </citation>
    <scope>NUCLEOTIDE SEQUENCE [LARGE SCALE GENOMIC DNA]</scope>
    <source>
        <strain evidence="1">Ma_QC_Ca_00000000_S207</strain>
    </source>
</reference>
<dbReference type="AlphaFoldDB" id="A0A552FPP2"/>